<name>A0A1G7CZJ9_9BACT</name>
<sequence length="137" mass="15770">MLEILCVIDDDKIFTYLLKRIIEKAKIAREIIFFENGRDALDYLSSHKEDVVKLPQLILLDINMPILDGWQFLNEYGKLKSDVSQPISICMMSSSSEVEDYDRAMDTGHVMDYLQKPVQIPSLKDVTDRVLSFLGPK</sequence>
<dbReference type="Pfam" id="PF00072">
    <property type="entry name" value="Response_reg"/>
    <property type="match status" value="1"/>
</dbReference>
<gene>
    <name evidence="3" type="ORF">SAMN04487996_10569</name>
</gene>
<dbReference type="OrthoDB" id="1524091at2"/>
<dbReference type="SUPFAM" id="SSF52172">
    <property type="entry name" value="CheY-like"/>
    <property type="match status" value="1"/>
</dbReference>
<dbReference type="GO" id="GO:0000160">
    <property type="term" value="P:phosphorelay signal transduction system"/>
    <property type="evidence" value="ECO:0007669"/>
    <property type="project" value="InterPro"/>
</dbReference>
<accession>A0A1G7CZJ9</accession>
<evidence type="ECO:0000259" key="2">
    <source>
        <dbReference type="PROSITE" id="PS50110"/>
    </source>
</evidence>
<dbReference type="RefSeq" id="WP_090148537.1">
    <property type="nucleotide sequence ID" value="NZ_FNAN01000005.1"/>
</dbReference>
<dbReference type="PANTHER" id="PTHR44520">
    <property type="entry name" value="RESPONSE REGULATOR RCP1-RELATED"/>
    <property type="match status" value="1"/>
</dbReference>
<feature type="modified residue" description="4-aspartylphosphate" evidence="1">
    <location>
        <position position="61"/>
    </location>
</feature>
<keyword evidence="1" id="KW-0597">Phosphoprotein</keyword>
<dbReference type="SMART" id="SM00448">
    <property type="entry name" value="REC"/>
    <property type="match status" value="1"/>
</dbReference>
<evidence type="ECO:0000256" key="1">
    <source>
        <dbReference type="PROSITE-ProRule" id="PRU00169"/>
    </source>
</evidence>
<evidence type="ECO:0000313" key="4">
    <source>
        <dbReference type="Proteomes" id="UP000198748"/>
    </source>
</evidence>
<dbReference type="PANTHER" id="PTHR44520:SF2">
    <property type="entry name" value="RESPONSE REGULATOR RCP1"/>
    <property type="match status" value="1"/>
</dbReference>
<proteinExistence type="predicted"/>
<evidence type="ECO:0000313" key="3">
    <source>
        <dbReference type="EMBL" id="SDE44699.1"/>
    </source>
</evidence>
<dbReference type="PROSITE" id="PS50110">
    <property type="entry name" value="RESPONSE_REGULATORY"/>
    <property type="match status" value="1"/>
</dbReference>
<feature type="domain" description="Response regulatory" evidence="2">
    <location>
        <begin position="4"/>
        <end position="131"/>
    </location>
</feature>
<dbReference type="InterPro" id="IPR001789">
    <property type="entry name" value="Sig_transdc_resp-reg_receiver"/>
</dbReference>
<dbReference type="InterPro" id="IPR011006">
    <property type="entry name" value="CheY-like_superfamily"/>
</dbReference>
<keyword evidence="4" id="KW-1185">Reference proteome</keyword>
<dbReference type="Proteomes" id="UP000198748">
    <property type="component" value="Unassembled WGS sequence"/>
</dbReference>
<organism evidence="3 4">
    <name type="scientific">Dyadobacter soli</name>
    <dbReference type="NCBI Taxonomy" id="659014"/>
    <lineage>
        <taxon>Bacteria</taxon>
        <taxon>Pseudomonadati</taxon>
        <taxon>Bacteroidota</taxon>
        <taxon>Cytophagia</taxon>
        <taxon>Cytophagales</taxon>
        <taxon>Spirosomataceae</taxon>
        <taxon>Dyadobacter</taxon>
    </lineage>
</organism>
<dbReference type="EMBL" id="FNAN01000005">
    <property type="protein sequence ID" value="SDE44699.1"/>
    <property type="molecule type" value="Genomic_DNA"/>
</dbReference>
<protein>
    <submittedName>
        <fullName evidence="3">Response regulator receiver domain-containing protein</fullName>
    </submittedName>
</protein>
<reference evidence="4" key="1">
    <citation type="submission" date="2016-10" db="EMBL/GenBank/DDBJ databases">
        <authorList>
            <person name="Varghese N."/>
            <person name="Submissions S."/>
        </authorList>
    </citation>
    <scope>NUCLEOTIDE SEQUENCE [LARGE SCALE GENOMIC DNA]</scope>
    <source>
        <strain evidence="4">DSM 25329</strain>
    </source>
</reference>
<dbReference type="STRING" id="659014.SAMN04487996_10569"/>
<dbReference type="AlphaFoldDB" id="A0A1G7CZJ9"/>
<dbReference type="InterPro" id="IPR052893">
    <property type="entry name" value="TCS_response_regulator"/>
</dbReference>
<dbReference type="Gene3D" id="3.40.50.2300">
    <property type="match status" value="1"/>
</dbReference>